<keyword evidence="2 7" id="KW-0963">Cytoplasm</keyword>
<comment type="subcellular location">
    <subcellularLocation>
        <location evidence="1 7">Cytoplasm</location>
        <location evidence="1 7">Cytoskeleton</location>
    </subcellularLocation>
</comment>
<evidence type="ECO:0000256" key="4">
    <source>
        <dbReference type="ARBA" id="ARBA00022701"/>
    </source>
</evidence>
<keyword evidence="6 7" id="KW-0206">Cytoskeleton</keyword>
<evidence type="ECO:0000256" key="1">
    <source>
        <dbReference type="ARBA" id="ARBA00004245"/>
    </source>
</evidence>
<feature type="compositionally biased region" description="Polar residues" evidence="8">
    <location>
        <begin position="87"/>
        <end position="97"/>
    </location>
</feature>
<evidence type="ECO:0000313" key="9">
    <source>
        <dbReference type="EMBL" id="MEQ2185328.1"/>
    </source>
</evidence>
<keyword evidence="3" id="KW-0597">Phosphoprotein</keyword>
<dbReference type="PROSITE" id="PS00229">
    <property type="entry name" value="TAU_MAP_1"/>
    <property type="match status" value="1"/>
</dbReference>
<feature type="region of interest" description="Disordered" evidence="8">
    <location>
        <begin position="144"/>
        <end position="256"/>
    </location>
</feature>
<feature type="compositionally biased region" description="Low complexity" evidence="8">
    <location>
        <begin position="196"/>
        <end position="221"/>
    </location>
</feature>
<keyword evidence="10" id="KW-1185">Reference proteome</keyword>
<evidence type="ECO:0000313" key="10">
    <source>
        <dbReference type="Proteomes" id="UP001476798"/>
    </source>
</evidence>
<feature type="compositionally biased region" description="Basic and acidic residues" evidence="8">
    <location>
        <begin position="1"/>
        <end position="29"/>
    </location>
</feature>
<sequence>METKTHVEVKPQAAAEKEKADTGEAKEMEKEDEAAMPLEKPAVKEAQKIEKGEKQDQKTLEKKDSKKEKAVKADGDKAKKPLKAATNGGNSTASKDLTTADRKTKIHTKQLFTVLSFLSVQTSNHREMINICFSERPFEALYNTLPPADSTKPKTSTTTSRSTSSTTAASRTRTTAAKPATLSPSTATAPEKKPPVTRTTRPATSASSTTTSTTSRPMARPGTAPAPDIRNVRSKIGSTDNIKHQPGGGKVGPATTSRATVLLPACNF</sequence>
<comment type="caution">
    <text evidence="9">The sequence shown here is derived from an EMBL/GenBank/DDBJ whole genome shotgun (WGS) entry which is preliminary data.</text>
</comment>
<evidence type="ECO:0000256" key="3">
    <source>
        <dbReference type="ARBA" id="ARBA00022553"/>
    </source>
</evidence>
<dbReference type="PANTHER" id="PTHR11501">
    <property type="entry name" value="MICROTUBULE-ASSOCIATED PROTEIN"/>
    <property type="match status" value="1"/>
</dbReference>
<dbReference type="InterPro" id="IPR027324">
    <property type="entry name" value="MAP2/MAP4/Tau"/>
</dbReference>
<feature type="compositionally biased region" description="Basic and acidic residues" evidence="8">
    <location>
        <begin position="41"/>
        <end position="79"/>
    </location>
</feature>
<protein>
    <recommendedName>
        <fullName evidence="7">Microtubule-associated protein</fullName>
    </recommendedName>
</protein>
<evidence type="ECO:0000256" key="2">
    <source>
        <dbReference type="ARBA" id="ARBA00022490"/>
    </source>
</evidence>
<evidence type="ECO:0000256" key="6">
    <source>
        <dbReference type="ARBA" id="ARBA00023212"/>
    </source>
</evidence>
<dbReference type="PROSITE" id="PS51491">
    <property type="entry name" value="TAU_MAP_2"/>
    <property type="match status" value="1"/>
</dbReference>
<dbReference type="Pfam" id="PF00418">
    <property type="entry name" value="Tubulin-binding"/>
    <property type="match status" value="1"/>
</dbReference>
<dbReference type="Proteomes" id="UP001476798">
    <property type="component" value="Unassembled WGS sequence"/>
</dbReference>
<dbReference type="InterPro" id="IPR001084">
    <property type="entry name" value="MAP_tubulin-bd_rpt"/>
</dbReference>
<evidence type="ECO:0000256" key="7">
    <source>
        <dbReference type="RuleBase" id="RU000686"/>
    </source>
</evidence>
<keyword evidence="5" id="KW-0677">Repeat</keyword>
<organism evidence="9 10">
    <name type="scientific">Goodea atripinnis</name>
    <dbReference type="NCBI Taxonomy" id="208336"/>
    <lineage>
        <taxon>Eukaryota</taxon>
        <taxon>Metazoa</taxon>
        <taxon>Chordata</taxon>
        <taxon>Craniata</taxon>
        <taxon>Vertebrata</taxon>
        <taxon>Euteleostomi</taxon>
        <taxon>Actinopterygii</taxon>
        <taxon>Neopterygii</taxon>
        <taxon>Teleostei</taxon>
        <taxon>Neoteleostei</taxon>
        <taxon>Acanthomorphata</taxon>
        <taxon>Ovalentaria</taxon>
        <taxon>Atherinomorphae</taxon>
        <taxon>Cyprinodontiformes</taxon>
        <taxon>Goodeidae</taxon>
        <taxon>Goodea</taxon>
    </lineage>
</organism>
<dbReference type="EMBL" id="JAHRIO010081328">
    <property type="protein sequence ID" value="MEQ2185328.1"/>
    <property type="molecule type" value="Genomic_DNA"/>
</dbReference>
<reference evidence="9 10" key="1">
    <citation type="submission" date="2021-06" db="EMBL/GenBank/DDBJ databases">
        <authorList>
            <person name="Palmer J.M."/>
        </authorList>
    </citation>
    <scope>NUCLEOTIDE SEQUENCE [LARGE SCALE GENOMIC DNA]</scope>
    <source>
        <strain evidence="9 10">GA_2019</strain>
        <tissue evidence="9">Muscle</tissue>
    </source>
</reference>
<dbReference type="PANTHER" id="PTHR11501:SF16">
    <property type="entry name" value="MICROTUBULE-ASSOCIATED PROTEIN 4"/>
    <property type="match status" value="1"/>
</dbReference>
<feature type="compositionally biased region" description="Low complexity" evidence="8">
    <location>
        <begin position="153"/>
        <end position="181"/>
    </location>
</feature>
<feature type="region of interest" description="Disordered" evidence="8">
    <location>
        <begin position="1"/>
        <end position="100"/>
    </location>
</feature>
<accession>A0ABV0PPB2</accession>
<evidence type="ECO:0000256" key="8">
    <source>
        <dbReference type="SAM" id="MobiDB-lite"/>
    </source>
</evidence>
<keyword evidence="4 7" id="KW-0493">Microtubule</keyword>
<evidence type="ECO:0000256" key="5">
    <source>
        <dbReference type="ARBA" id="ARBA00022737"/>
    </source>
</evidence>
<name>A0ABV0PPB2_9TELE</name>
<proteinExistence type="predicted"/>
<gene>
    <name evidence="9" type="ORF">GOODEAATRI_017093</name>
</gene>